<keyword evidence="2" id="KW-1185">Reference proteome</keyword>
<dbReference type="RefSeq" id="WP_220741550.1">
    <property type="nucleotide sequence ID" value="NZ_BPEX01000005.1"/>
</dbReference>
<sequence>MKRGWYRLSPTSALLTIGVTVLLLLNANAMYQDYLYTKEIRTSTPSGSSLAERYLILGGWPASKEHDFVSSDIDYPIRVNSNNASQKERE</sequence>
<evidence type="ECO:0000313" key="2">
    <source>
        <dbReference type="Proteomes" id="UP000604898"/>
    </source>
</evidence>
<accession>A0ABS1SZH4</accession>
<comment type="caution">
    <text evidence="1">The sequence shown here is derived from an EMBL/GenBank/DDBJ whole genome shotgun (WGS) entry which is preliminary data.</text>
</comment>
<proteinExistence type="predicted"/>
<protein>
    <submittedName>
        <fullName evidence="1">Uncharacterized protein</fullName>
    </submittedName>
</protein>
<name>A0ABS1SZH4_9GAMM</name>
<organism evidence="1 2">
    <name type="scientific">Shewanella schlegeliana</name>
    <dbReference type="NCBI Taxonomy" id="190308"/>
    <lineage>
        <taxon>Bacteria</taxon>
        <taxon>Pseudomonadati</taxon>
        <taxon>Pseudomonadota</taxon>
        <taxon>Gammaproteobacteria</taxon>
        <taxon>Alteromonadales</taxon>
        <taxon>Shewanellaceae</taxon>
        <taxon>Shewanella</taxon>
    </lineage>
</organism>
<gene>
    <name evidence="1" type="ORF">JMA39_11905</name>
</gene>
<reference evidence="1 2" key="1">
    <citation type="submission" date="2021-01" db="EMBL/GenBank/DDBJ databases">
        <title>Genome sequence of Shewanella schlegeliana JCM 11561.</title>
        <authorList>
            <person name="Zhang H."/>
            <person name="Li C."/>
        </authorList>
    </citation>
    <scope>NUCLEOTIDE SEQUENCE [LARGE SCALE GENOMIC DNA]</scope>
    <source>
        <strain evidence="1 2">JCM 11561</strain>
    </source>
</reference>
<evidence type="ECO:0000313" key="1">
    <source>
        <dbReference type="EMBL" id="MBL4913824.1"/>
    </source>
</evidence>
<dbReference type="EMBL" id="JAESVD010000006">
    <property type="protein sequence ID" value="MBL4913824.1"/>
    <property type="molecule type" value="Genomic_DNA"/>
</dbReference>
<dbReference type="Proteomes" id="UP000604898">
    <property type="component" value="Unassembled WGS sequence"/>
</dbReference>